<dbReference type="EMBL" id="MFTS01000004">
    <property type="protein sequence ID" value="OGI68237.1"/>
    <property type="molecule type" value="Genomic_DNA"/>
</dbReference>
<dbReference type="Pfam" id="PF01928">
    <property type="entry name" value="CYTH"/>
    <property type="match status" value="1"/>
</dbReference>
<dbReference type="SUPFAM" id="SSF55154">
    <property type="entry name" value="CYTH-like phosphatases"/>
    <property type="match status" value="1"/>
</dbReference>
<sequence>MEEIEVKFLDVNKEEIEKKLKKLGATFVGVFDYRLKPYDFPDLFLSKDRNAWIRLRDEGDRVTLAYKERLGVGENPLKDKGMKEIEVEVSDFDKTSKILEAVGFVAKVYEERRRTRYVLDGVECDIDEWPLIPPYIEFEGNSIEELKEISTKLGFSWDNHAVASAYQVLQHYSVDPHLYSVFTFEKQIKK</sequence>
<dbReference type="InterPro" id="IPR023577">
    <property type="entry name" value="CYTH_domain"/>
</dbReference>
<dbReference type="PROSITE" id="PS51707">
    <property type="entry name" value="CYTH"/>
    <property type="match status" value="1"/>
</dbReference>
<comment type="caution">
    <text evidence="2">The sequence shown here is derived from an EMBL/GenBank/DDBJ whole genome shotgun (WGS) entry which is preliminary data.</text>
</comment>
<evidence type="ECO:0000313" key="2">
    <source>
        <dbReference type="EMBL" id="OGI68237.1"/>
    </source>
</evidence>
<evidence type="ECO:0000259" key="1">
    <source>
        <dbReference type="PROSITE" id="PS51707"/>
    </source>
</evidence>
<dbReference type="Proteomes" id="UP000178235">
    <property type="component" value="Unassembled WGS sequence"/>
</dbReference>
<protein>
    <recommendedName>
        <fullName evidence="1">CYTH domain-containing protein</fullName>
    </recommendedName>
</protein>
<evidence type="ECO:0000313" key="3">
    <source>
        <dbReference type="Proteomes" id="UP000178235"/>
    </source>
</evidence>
<dbReference type="AlphaFoldDB" id="A0A1F6VF20"/>
<accession>A0A1F6VF20</accession>
<dbReference type="InterPro" id="IPR033469">
    <property type="entry name" value="CYTH-like_dom_sf"/>
</dbReference>
<gene>
    <name evidence="2" type="ORF">A2738_02100</name>
</gene>
<name>A0A1F6VF20_9BACT</name>
<reference evidence="2 3" key="1">
    <citation type="journal article" date="2016" name="Nat. Commun.">
        <title>Thousands of microbial genomes shed light on interconnected biogeochemical processes in an aquifer system.</title>
        <authorList>
            <person name="Anantharaman K."/>
            <person name="Brown C.T."/>
            <person name="Hug L.A."/>
            <person name="Sharon I."/>
            <person name="Castelle C.J."/>
            <person name="Probst A.J."/>
            <person name="Thomas B.C."/>
            <person name="Singh A."/>
            <person name="Wilkins M.J."/>
            <person name="Karaoz U."/>
            <person name="Brodie E.L."/>
            <person name="Williams K.H."/>
            <person name="Hubbard S.S."/>
            <person name="Banfield J.F."/>
        </authorList>
    </citation>
    <scope>NUCLEOTIDE SEQUENCE [LARGE SCALE GENOMIC DNA]</scope>
</reference>
<proteinExistence type="predicted"/>
<dbReference type="Gene3D" id="2.40.320.10">
    <property type="entry name" value="Hypothetical Protein Pfu-838710-001"/>
    <property type="match status" value="1"/>
</dbReference>
<organism evidence="2 3">
    <name type="scientific">Candidatus Nomurabacteria bacterium RIFCSPHIGHO2_01_FULL_42_15</name>
    <dbReference type="NCBI Taxonomy" id="1801742"/>
    <lineage>
        <taxon>Bacteria</taxon>
        <taxon>Candidatus Nomuraibacteriota</taxon>
    </lineage>
</organism>
<feature type="domain" description="CYTH" evidence="1">
    <location>
        <begin position="1"/>
        <end position="172"/>
    </location>
</feature>